<organism evidence="1 2">
    <name type="scientific">Solimicrobium silvestre</name>
    <dbReference type="NCBI Taxonomy" id="2099400"/>
    <lineage>
        <taxon>Bacteria</taxon>
        <taxon>Pseudomonadati</taxon>
        <taxon>Pseudomonadota</taxon>
        <taxon>Betaproteobacteria</taxon>
        <taxon>Burkholderiales</taxon>
        <taxon>Oxalobacteraceae</taxon>
        <taxon>Solimicrobium</taxon>
    </lineage>
</organism>
<protein>
    <submittedName>
        <fullName evidence="1">Putative addiction module component</fullName>
    </submittedName>
</protein>
<dbReference type="EMBL" id="PUGF01000007">
    <property type="protein sequence ID" value="PRC93438.1"/>
    <property type="molecule type" value="Genomic_DNA"/>
</dbReference>
<name>A0A2S9H0F3_9BURK</name>
<reference evidence="1 2" key="1">
    <citation type="submission" date="2018-02" db="EMBL/GenBank/DDBJ databases">
        <title>Solimicrobium silvestre gen. nov., sp. nov., isolated from alpine forest soil.</title>
        <authorList>
            <person name="Margesin R."/>
            <person name="Albuquerque L."/>
            <person name="Zhang D.-C."/>
            <person name="Froufe H.J.C."/>
            <person name="Severino R."/>
            <person name="Roxo I."/>
            <person name="Egas C."/>
            <person name="Da Costa M.S."/>
        </authorList>
    </citation>
    <scope>NUCLEOTIDE SEQUENCE [LARGE SCALE GENOMIC DNA]</scope>
    <source>
        <strain evidence="1 2">S20-91</strain>
    </source>
</reference>
<dbReference type="RefSeq" id="WP_105531487.1">
    <property type="nucleotide sequence ID" value="NZ_PUGF01000007.1"/>
</dbReference>
<accession>A0A2S9H0F3</accession>
<gene>
    <name evidence="1" type="ORF">S2091_1825</name>
</gene>
<sequence length="74" mass="8206">MFSNIESLETEALCLPVEQRANLVKKLIANLDAEPAIEAAWVSEVLRRHAEIEAGTVALLPGTETMARLRTEFQ</sequence>
<comment type="caution">
    <text evidence="1">The sequence shown here is derived from an EMBL/GenBank/DDBJ whole genome shotgun (WGS) entry which is preliminary data.</text>
</comment>
<proteinExistence type="predicted"/>
<dbReference type="InterPro" id="IPR013406">
    <property type="entry name" value="CHP02574_addiction_mod"/>
</dbReference>
<dbReference type="OrthoDB" id="5570854at2"/>
<evidence type="ECO:0000313" key="2">
    <source>
        <dbReference type="Proteomes" id="UP000237839"/>
    </source>
</evidence>
<dbReference type="Pfam" id="PF09720">
    <property type="entry name" value="Unstab_antitox"/>
    <property type="match status" value="1"/>
</dbReference>
<dbReference type="AlphaFoldDB" id="A0A2S9H0F3"/>
<keyword evidence="2" id="KW-1185">Reference proteome</keyword>
<dbReference type="Proteomes" id="UP000237839">
    <property type="component" value="Unassembled WGS sequence"/>
</dbReference>
<evidence type="ECO:0000313" key="1">
    <source>
        <dbReference type="EMBL" id="PRC93438.1"/>
    </source>
</evidence>